<evidence type="ECO:0000256" key="2">
    <source>
        <dbReference type="SAM" id="SignalP"/>
    </source>
</evidence>
<feature type="region of interest" description="Disordered" evidence="1">
    <location>
        <begin position="35"/>
        <end position="54"/>
    </location>
</feature>
<feature type="chain" id="PRO_5011489759" description="Regulator RcnB of Ni and Co efflux" evidence="2">
    <location>
        <begin position="17"/>
        <end position="122"/>
    </location>
</feature>
<dbReference type="RefSeq" id="WP_093155317.1">
    <property type="nucleotide sequence ID" value="NZ_FNEK01000019.1"/>
</dbReference>
<evidence type="ECO:0000313" key="4">
    <source>
        <dbReference type="Proteomes" id="UP000199382"/>
    </source>
</evidence>
<keyword evidence="4" id="KW-1185">Reference proteome</keyword>
<reference evidence="3 4" key="1">
    <citation type="submission" date="2016-10" db="EMBL/GenBank/DDBJ databases">
        <authorList>
            <person name="de Groot N.N."/>
        </authorList>
    </citation>
    <scope>NUCLEOTIDE SEQUENCE [LARGE SCALE GENOMIC DNA]</scope>
    <source>
        <strain evidence="3 4">DSM 25294</strain>
    </source>
</reference>
<keyword evidence="2" id="KW-0732">Signal</keyword>
<dbReference type="EMBL" id="FNEK01000019">
    <property type="protein sequence ID" value="SDJ53678.1"/>
    <property type="molecule type" value="Genomic_DNA"/>
</dbReference>
<dbReference type="OrthoDB" id="7666115at2"/>
<evidence type="ECO:0008006" key="5">
    <source>
        <dbReference type="Google" id="ProtNLM"/>
    </source>
</evidence>
<dbReference type="AlphaFoldDB" id="A0A1G8UIS8"/>
<evidence type="ECO:0000256" key="1">
    <source>
        <dbReference type="SAM" id="MobiDB-lite"/>
    </source>
</evidence>
<evidence type="ECO:0000313" key="3">
    <source>
        <dbReference type="EMBL" id="SDJ53678.1"/>
    </source>
</evidence>
<proteinExistence type="predicted"/>
<name>A0A1G8UIS8_9RHOB</name>
<feature type="signal peptide" evidence="2">
    <location>
        <begin position="1"/>
        <end position="16"/>
    </location>
</feature>
<protein>
    <recommendedName>
        <fullName evidence="5">Regulator RcnB of Ni and Co efflux</fullName>
    </recommendedName>
</protein>
<accession>A0A1G8UIS8</accession>
<dbReference type="Gene3D" id="3.10.450.160">
    <property type="entry name" value="inner membrane protein cigr"/>
    <property type="match status" value="1"/>
</dbReference>
<organism evidence="3 4">
    <name type="scientific">Aliiruegeria lutimaris</name>
    <dbReference type="NCBI Taxonomy" id="571298"/>
    <lineage>
        <taxon>Bacteria</taxon>
        <taxon>Pseudomonadati</taxon>
        <taxon>Pseudomonadota</taxon>
        <taxon>Alphaproteobacteria</taxon>
        <taxon>Rhodobacterales</taxon>
        <taxon>Roseobacteraceae</taxon>
        <taxon>Aliiruegeria</taxon>
    </lineage>
</organism>
<sequence>MTAKGALMLVVSIALAASTAPGMADSKKADKIYKVPPGKSAGTPPGLAEKPGGMPPGQYKKIYRKGEQLPSGYRWITDYDHWRLPTLLPGQGYVRYDNEVYRVARDTAIVLEAIGIVSDLMR</sequence>
<dbReference type="Proteomes" id="UP000199382">
    <property type="component" value="Unassembled WGS sequence"/>
</dbReference>
<gene>
    <name evidence="3" type="ORF">SAMN04488026_101929</name>
</gene>
<dbReference type="STRING" id="571298.SAMN04488026_101929"/>